<dbReference type="Pfam" id="PF00535">
    <property type="entry name" value="Glycos_transf_2"/>
    <property type="match status" value="1"/>
</dbReference>
<dbReference type="SUPFAM" id="SSF53448">
    <property type="entry name" value="Nucleotide-diphospho-sugar transferases"/>
    <property type="match status" value="1"/>
</dbReference>
<comment type="caution">
    <text evidence="4">The sequence shown here is derived from an EMBL/GenBank/DDBJ whole genome shotgun (WGS) entry which is preliminary data.</text>
</comment>
<keyword evidence="5" id="KW-1185">Reference proteome</keyword>
<dbReference type="RefSeq" id="WP_100494624.1">
    <property type="nucleotide sequence ID" value="NZ_PEBJ01000004.1"/>
</dbReference>
<feature type="domain" description="Glycosyltransferase 2-like" evidence="3">
    <location>
        <begin position="21"/>
        <end position="145"/>
    </location>
</feature>
<reference evidence="5" key="1">
    <citation type="submission" date="2017-10" db="EMBL/GenBank/DDBJ databases">
        <title>Draft genome sequences of strains TRE 1, TRE 9, TRE H and TRI 7, isolated from tamarins, belonging to four potential novel Bifidobacterium species.</title>
        <authorList>
            <person name="Mattarelli P."/>
            <person name="Modesto M."/>
            <person name="Puglisi E."/>
            <person name="Morelli L."/>
            <person name="Bonetti A."/>
            <person name="Spezio C."/>
            <person name="Sandri C."/>
        </authorList>
    </citation>
    <scope>NUCLEOTIDE SEQUENCE [LARGE SCALE GENOMIC DNA]</scope>
    <source>
        <strain evidence="5">TREH</strain>
    </source>
</reference>
<proteinExistence type="predicted"/>
<keyword evidence="1" id="KW-0328">Glycosyltransferase</keyword>
<dbReference type="OrthoDB" id="3171021at2"/>
<dbReference type="AlphaFoldDB" id="A0A2M9HIN7"/>
<dbReference type="InterPro" id="IPR001173">
    <property type="entry name" value="Glyco_trans_2-like"/>
</dbReference>
<organism evidence="4 5">
    <name type="scientific">Bifidobacterium felsineum</name>
    <dbReference type="NCBI Taxonomy" id="2045440"/>
    <lineage>
        <taxon>Bacteria</taxon>
        <taxon>Bacillati</taxon>
        <taxon>Actinomycetota</taxon>
        <taxon>Actinomycetes</taxon>
        <taxon>Bifidobacteriales</taxon>
        <taxon>Bifidobacteriaceae</taxon>
        <taxon>Bifidobacterium</taxon>
    </lineage>
</organism>
<gene>
    <name evidence="4" type="ORF">CSQ86_08185</name>
</gene>
<dbReference type="Proteomes" id="UP000229239">
    <property type="component" value="Unassembled WGS sequence"/>
</dbReference>
<accession>A0A2M9HIN7</accession>
<dbReference type="PANTHER" id="PTHR22916">
    <property type="entry name" value="GLYCOSYLTRANSFERASE"/>
    <property type="match status" value="1"/>
</dbReference>
<keyword evidence="2" id="KW-0808">Transferase</keyword>
<evidence type="ECO:0000256" key="1">
    <source>
        <dbReference type="ARBA" id="ARBA00022676"/>
    </source>
</evidence>
<dbReference type="PANTHER" id="PTHR22916:SF51">
    <property type="entry name" value="GLYCOSYLTRANSFERASE EPSH-RELATED"/>
    <property type="match status" value="1"/>
</dbReference>
<dbReference type="GO" id="GO:0016757">
    <property type="term" value="F:glycosyltransferase activity"/>
    <property type="evidence" value="ECO:0007669"/>
    <property type="project" value="UniProtKB-KW"/>
</dbReference>
<dbReference type="CDD" id="cd00761">
    <property type="entry name" value="Glyco_tranf_GTA_type"/>
    <property type="match status" value="1"/>
</dbReference>
<dbReference type="EMBL" id="PEBJ01000004">
    <property type="protein sequence ID" value="PJM76684.1"/>
    <property type="molecule type" value="Genomic_DNA"/>
</dbReference>
<sequence>MSNGADGGTYCNADAAAPVVSVIVPVYNVARTLDRCVNSILHQTYQHLEIILIDDGSTDGSSRLCDALDARDPRIKVIHQRNQGLSAARNVGVDHAHGVFVCFVDSDDWLMPEYVGSMVDAAVRYQADMVICGYSNVSMSGNTSQSLPYGGVCNGREYLNHADIINSVYTVAWNRLYRIDLCRTVRFPDNLLYEDRYTFFRFFHEANIVVGLGKSLYCYDNNPDGITHAINDVRKLDLAQVYLTEIRFYLDHGYDSILRGYANTLTELFLKLIGTVYRQRKEESREAYPQRVNWLLAELDDLLPRIRPYISSCIAAYCALLCRHVKVYMAFAGLRYRWRGHMDPLFRLLHRAKAWVVKHIVRPLRNMSH</sequence>
<name>A0A2M9HIN7_9BIFI</name>
<evidence type="ECO:0000256" key="2">
    <source>
        <dbReference type="ARBA" id="ARBA00022679"/>
    </source>
</evidence>
<evidence type="ECO:0000259" key="3">
    <source>
        <dbReference type="Pfam" id="PF00535"/>
    </source>
</evidence>
<evidence type="ECO:0000313" key="4">
    <source>
        <dbReference type="EMBL" id="PJM76684.1"/>
    </source>
</evidence>
<protein>
    <recommendedName>
        <fullName evidence="3">Glycosyltransferase 2-like domain-containing protein</fullName>
    </recommendedName>
</protein>
<dbReference type="InterPro" id="IPR029044">
    <property type="entry name" value="Nucleotide-diphossugar_trans"/>
</dbReference>
<evidence type="ECO:0000313" key="5">
    <source>
        <dbReference type="Proteomes" id="UP000229239"/>
    </source>
</evidence>
<dbReference type="Gene3D" id="3.90.550.10">
    <property type="entry name" value="Spore Coat Polysaccharide Biosynthesis Protein SpsA, Chain A"/>
    <property type="match status" value="1"/>
</dbReference>